<sequence>MVGIQQVFIPAVLVGLAAAAPLAPQPDIAARDVNELADLDLAARDLVLDLGERDFEDFDFVVRALYGDEMDLETRANLFSAVKAVAPALKNIKNVLPGSKKLVGAVSGAVKAKNAVVGAAKTVGKTVVNNKGKTYDRLLKTADTSMNIAKTAKGKRDVEWDLEERGEWDLEERDEWDLEERANIFKAVKAVAPALKNIKNVLPGSKKLVGAVSGAVKAKNAVTGAAKTVAKTVVNNKGKTYDRLLKTADTSMNIAKTVKTNQKPAQGKRDEWDLEERDDEFDLEERANILNAVKAVAPALKNIKNVLPGSKKLVGAVSGAVKAKNAVTGAAKTVAKTVVNNKGKTYDRLLKTADTSMKIAQTAHKRGAEENDSVSKHHTKKGKKAGKNSKKVAGKRKNRIAKKAKKHSEEN</sequence>
<dbReference type="AlphaFoldDB" id="A0AA35LPT0"/>
<keyword evidence="2" id="KW-0732">Signal</keyword>
<evidence type="ECO:0000313" key="3">
    <source>
        <dbReference type="EMBL" id="CAI6023993.1"/>
    </source>
</evidence>
<evidence type="ECO:0000313" key="4">
    <source>
        <dbReference type="Proteomes" id="UP001160390"/>
    </source>
</evidence>
<dbReference type="EMBL" id="CABFNP030000464">
    <property type="protein sequence ID" value="CAI6023993.1"/>
    <property type="molecule type" value="Genomic_DNA"/>
</dbReference>
<organism evidence="3 4">
    <name type="scientific">Clonostachys chloroleuca</name>
    <dbReference type="NCBI Taxonomy" id="1926264"/>
    <lineage>
        <taxon>Eukaryota</taxon>
        <taxon>Fungi</taxon>
        <taxon>Dikarya</taxon>
        <taxon>Ascomycota</taxon>
        <taxon>Pezizomycotina</taxon>
        <taxon>Sordariomycetes</taxon>
        <taxon>Hypocreomycetidae</taxon>
        <taxon>Hypocreales</taxon>
        <taxon>Bionectriaceae</taxon>
        <taxon>Clonostachys</taxon>
    </lineage>
</organism>
<evidence type="ECO:0000256" key="2">
    <source>
        <dbReference type="SAM" id="SignalP"/>
    </source>
</evidence>
<gene>
    <name evidence="3" type="ORF">CCHLO57077_00013918</name>
</gene>
<feature type="region of interest" description="Disordered" evidence="1">
    <location>
        <begin position="362"/>
        <end position="411"/>
    </location>
</feature>
<dbReference type="Proteomes" id="UP001160390">
    <property type="component" value="Unassembled WGS sequence"/>
</dbReference>
<feature type="compositionally biased region" description="Basic residues" evidence="1">
    <location>
        <begin position="376"/>
        <end position="411"/>
    </location>
</feature>
<feature type="signal peptide" evidence="2">
    <location>
        <begin position="1"/>
        <end position="19"/>
    </location>
</feature>
<name>A0AA35LPT0_9HYPO</name>
<keyword evidence="4" id="KW-1185">Reference proteome</keyword>
<proteinExistence type="predicted"/>
<protein>
    <submittedName>
        <fullName evidence="3">Uncharacterized protein</fullName>
    </submittedName>
</protein>
<feature type="compositionally biased region" description="Basic and acidic residues" evidence="1">
    <location>
        <begin position="366"/>
        <end position="375"/>
    </location>
</feature>
<evidence type="ECO:0000256" key="1">
    <source>
        <dbReference type="SAM" id="MobiDB-lite"/>
    </source>
</evidence>
<feature type="chain" id="PRO_5041412389" evidence="2">
    <location>
        <begin position="20"/>
        <end position="411"/>
    </location>
</feature>
<reference evidence="3" key="1">
    <citation type="submission" date="2023-01" db="EMBL/GenBank/DDBJ databases">
        <authorList>
            <person name="Piombo E."/>
        </authorList>
    </citation>
    <scope>NUCLEOTIDE SEQUENCE</scope>
</reference>
<comment type="caution">
    <text evidence="3">The sequence shown here is derived from an EMBL/GenBank/DDBJ whole genome shotgun (WGS) entry which is preliminary data.</text>
</comment>
<accession>A0AA35LPT0</accession>